<dbReference type="GeneID" id="59307457"/>
<evidence type="ECO:0000256" key="1">
    <source>
        <dbReference type="SAM" id="MobiDB-lite"/>
    </source>
</evidence>
<protein>
    <submittedName>
        <fullName evidence="2">Uncharacterized protein</fullName>
    </submittedName>
</protein>
<organism evidence="2 3">
    <name type="scientific">Fusarium tjaetaba</name>
    <dbReference type="NCBI Taxonomy" id="1567544"/>
    <lineage>
        <taxon>Eukaryota</taxon>
        <taxon>Fungi</taxon>
        <taxon>Dikarya</taxon>
        <taxon>Ascomycota</taxon>
        <taxon>Pezizomycotina</taxon>
        <taxon>Sordariomycetes</taxon>
        <taxon>Hypocreomycetidae</taxon>
        <taxon>Hypocreales</taxon>
        <taxon>Nectriaceae</taxon>
        <taxon>Fusarium</taxon>
        <taxon>Fusarium fujikuroi species complex</taxon>
    </lineage>
</organism>
<keyword evidence="3" id="KW-1185">Reference proteome</keyword>
<dbReference type="OrthoDB" id="5084694at2759"/>
<dbReference type="EMBL" id="JAAQRI010000179">
    <property type="protein sequence ID" value="KAF5630008.1"/>
    <property type="molecule type" value="Genomic_DNA"/>
</dbReference>
<dbReference type="RefSeq" id="XP_037204594.1">
    <property type="nucleotide sequence ID" value="XM_037355187.1"/>
</dbReference>
<comment type="caution">
    <text evidence="2">The sequence shown here is derived from an EMBL/GenBank/DDBJ whole genome shotgun (WGS) entry which is preliminary data.</text>
</comment>
<evidence type="ECO:0000313" key="2">
    <source>
        <dbReference type="EMBL" id="KAF5630008.1"/>
    </source>
</evidence>
<evidence type="ECO:0000313" key="3">
    <source>
        <dbReference type="Proteomes" id="UP000530670"/>
    </source>
</evidence>
<dbReference type="Proteomes" id="UP000530670">
    <property type="component" value="Unassembled WGS sequence"/>
</dbReference>
<feature type="region of interest" description="Disordered" evidence="1">
    <location>
        <begin position="155"/>
        <end position="205"/>
    </location>
</feature>
<sequence length="247" mass="27306">MIGLCLHRHETNNYIPLQKHWTAVDEERLARLQVWGLPPFALLVLLGVPLEGSRHVDFRAIHQWNEDEKRRLGMIHELGGVQDFGSEQQWGPSQAGAFNRLASGIDVHHQSAVNTSQAEAIHSVGSNNGALHRGTEAPYRLQENVSASLGMTNVSGGIEEEDFGPAYQGSPPQEERSQRAGNGSKRPRDTEEIHGLGGFDNFGTKEMKKLAKESKKLSKKMKKLQRDAIQILGILEDSDLDSEASVT</sequence>
<name>A0A8H5RBJ1_9HYPO</name>
<accession>A0A8H5RBJ1</accession>
<gene>
    <name evidence="2" type="ORF">FTJAE_8378</name>
</gene>
<proteinExistence type="predicted"/>
<dbReference type="AlphaFoldDB" id="A0A8H5RBJ1"/>
<reference evidence="2 3" key="1">
    <citation type="submission" date="2020-05" db="EMBL/GenBank/DDBJ databases">
        <title>Identification and distribution of gene clusters putatively required for synthesis of sphingolipid metabolism inhibitors in phylogenetically diverse species of the filamentous fungus Fusarium.</title>
        <authorList>
            <person name="Kim H.-S."/>
            <person name="Busman M."/>
            <person name="Brown D.W."/>
            <person name="Divon H."/>
            <person name="Uhlig S."/>
            <person name="Proctor R.H."/>
        </authorList>
    </citation>
    <scope>NUCLEOTIDE SEQUENCE [LARGE SCALE GENOMIC DNA]</scope>
    <source>
        <strain evidence="2 3">NRRL 66243</strain>
    </source>
</reference>